<dbReference type="InterPro" id="IPR050951">
    <property type="entry name" value="Retrovirus_Pol_polyprotein"/>
</dbReference>
<gene>
    <name evidence="11" type="primary">LOC135193879</name>
</gene>
<dbReference type="InterPro" id="IPR001878">
    <property type="entry name" value="Znf_CCHC"/>
</dbReference>
<dbReference type="Gene3D" id="2.40.70.10">
    <property type="entry name" value="Acid Proteases"/>
    <property type="match status" value="1"/>
</dbReference>
<dbReference type="Pfam" id="PF00078">
    <property type="entry name" value="RVT_1"/>
    <property type="match status" value="1"/>
</dbReference>
<dbReference type="SMART" id="SM00343">
    <property type="entry name" value="ZnF_C2HC"/>
    <property type="match status" value="2"/>
</dbReference>
<dbReference type="InterPro" id="IPR036397">
    <property type="entry name" value="RNaseH_sf"/>
</dbReference>
<protein>
    <recommendedName>
        <fullName evidence="1">RNA-directed DNA polymerase</fullName>
        <ecNumber evidence="1">2.7.7.49</ecNumber>
    </recommendedName>
</protein>
<dbReference type="Pfam" id="PF17917">
    <property type="entry name" value="RT_RNaseH"/>
    <property type="match status" value="1"/>
</dbReference>
<evidence type="ECO:0000259" key="9">
    <source>
        <dbReference type="PROSITE" id="PS50994"/>
    </source>
</evidence>
<evidence type="ECO:0000256" key="7">
    <source>
        <dbReference type="ARBA" id="ARBA00022918"/>
    </source>
</evidence>
<reference evidence="11" key="1">
    <citation type="submission" date="2025-08" db="UniProtKB">
        <authorList>
            <consortium name="RefSeq"/>
        </authorList>
    </citation>
    <scope>IDENTIFICATION</scope>
    <source>
        <tissue evidence="11">Whole body</tissue>
    </source>
</reference>
<dbReference type="SUPFAM" id="SSF53098">
    <property type="entry name" value="Ribonuclease H-like"/>
    <property type="match status" value="1"/>
</dbReference>
<organism evidence="10 11">
    <name type="scientific">Vanessa tameamea</name>
    <name type="common">Kamehameha butterfly</name>
    <dbReference type="NCBI Taxonomy" id="334116"/>
    <lineage>
        <taxon>Eukaryota</taxon>
        <taxon>Metazoa</taxon>
        <taxon>Ecdysozoa</taxon>
        <taxon>Arthropoda</taxon>
        <taxon>Hexapoda</taxon>
        <taxon>Insecta</taxon>
        <taxon>Pterygota</taxon>
        <taxon>Neoptera</taxon>
        <taxon>Endopterygota</taxon>
        <taxon>Lepidoptera</taxon>
        <taxon>Glossata</taxon>
        <taxon>Ditrysia</taxon>
        <taxon>Papilionoidea</taxon>
        <taxon>Nymphalidae</taxon>
        <taxon>Nymphalinae</taxon>
        <taxon>Vanessa</taxon>
    </lineage>
</organism>
<dbReference type="InterPro" id="IPR036875">
    <property type="entry name" value="Znf_CCHC_sf"/>
</dbReference>
<dbReference type="SUPFAM" id="SSF56672">
    <property type="entry name" value="DNA/RNA polymerases"/>
    <property type="match status" value="1"/>
</dbReference>
<dbReference type="GeneID" id="135193879"/>
<dbReference type="Gene3D" id="4.10.60.10">
    <property type="entry name" value="Zinc finger, CCHC-type"/>
    <property type="match status" value="1"/>
</dbReference>
<name>A0ABM4ASC8_VANTA</name>
<evidence type="ECO:0000313" key="10">
    <source>
        <dbReference type="Proteomes" id="UP001652626"/>
    </source>
</evidence>
<dbReference type="Gene3D" id="3.30.420.10">
    <property type="entry name" value="Ribonuclease H-like superfamily/Ribonuclease H"/>
    <property type="match status" value="1"/>
</dbReference>
<evidence type="ECO:0000256" key="4">
    <source>
        <dbReference type="ARBA" id="ARBA00022722"/>
    </source>
</evidence>
<dbReference type="EC" id="2.7.7.49" evidence="1"/>
<dbReference type="RefSeq" id="XP_064074207.1">
    <property type="nucleotide sequence ID" value="XM_064218137.1"/>
</dbReference>
<dbReference type="InterPro" id="IPR001584">
    <property type="entry name" value="Integrase_cat-core"/>
</dbReference>
<dbReference type="CDD" id="cd01647">
    <property type="entry name" value="RT_LTR"/>
    <property type="match status" value="1"/>
</dbReference>
<dbReference type="CDD" id="cd09274">
    <property type="entry name" value="RNase_HI_RT_Ty3"/>
    <property type="match status" value="1"/>
</dbReference>
<dbReference type="PANTHER" id="PTHR37984:SF5">
    <property type="entry name" value="PROTEIN NYNRIN-LIKE"/>
    <property type="match status" value="1"/>
</dbReference>
<evidence type="ECO:0000256" key="3">
    <source>
        <dbReference type="ARBA" id="ARBA00022695"/>
    </source>
</evidence>
<keyword evidence="10" id="KW-1185">Reference proteome</keyword>
<evidence type="ECO:0000259" key="8">
    <source>
        <dbReference type="PROSITE" id="PS50878"/>
    </source>
</evidence>
<feature type="domain" description="Integrase catalytic" evidence="9">
    <location>
        <begin position="858"/>
        <end position="1018"/>
    </location>
</feature>
<dbReference type="Pfam" id="PF00665">
    <property type="entry name" value="rve"/>
    <property type="match status" value="1"/>
</dbReference>
<proteinExistence type="predicted"/>
<dbReference type="InterPro" id="IPR000477">
    <property type="entry name" value="RT_dom"/>
</dbReference>
<dbReference type="InterPro" id="IPR043502">
    <property type="entry name" value="DNA/RNA_pol_sf"/>
</dbReference>
<dbReference type="Gene3D" id="3.10.10.10">
    <property type="entry name" value="HIV Type 1 Reverse Transcriptase, subunit A, domain 1"/>
    <property type="match status" value="1"/>
</dbReference>
<keyword evidence="3" id="KW-0548">Nucleotidyltransferase</keyword>
<dbReference type="PROSITE" id="PS50878">
    <property type="entry name" value="RT_POL"/>
    <property type="match status" value="1"/>
</dbReference>
<dbReference type="SUPFAM" id="SSF50630">
    <property type="entry name" value="Acid proteases"/>
    <property type="match status" value="1"/>
</dbReference>
<dbReference type="InterPro" id="IPR021109">
    <property type="entry name" value="Peptidase_aspartic_dom_sf"/>
</dbReference>
<keyword evidence="7" id="KW-0695">RNA-directed DNA polymerase</keyword>
<dbReference type="Proteomes" id="UP001652626">
    <property type="component" value="Chromosome 20"/>
</dbReference>
<keyword evidence="2" id="KW-0808">Transferase</keyword>
<dbReference type="Pfam" id="PF13975">
    <property type="entry name" value="gag-asp_proteas"/>
    <property type="match status" value="1"/>
</dbReference>
<dbReference type="CDD" id="cd00303">
    <property type="entry name" value="retropepsin_like"/>
    <property type="match status" value="1"/>
</dbReference>
<dbReference type="SUPFAM" id="SSF57756">
    <property type="entry name" value="Retrovirus zinc finger-like domains"/>
    <property type="match status" value="1"/>
</dbReference>
<evidence type="ECO:0000256" key="6">
    <source>
        <dbReference type="ARBA" id="ARBA00022801"/>
    </source>
</evidence>
<feature type="domain" description="Reverse transcriptase" evidence="8">
    <location>
        <begin position="433"/>
        <end position="633"/>
    </location>
</feature>
<evidence type="ECO:0000256" key="1">
    <source>
        <dbReference type="ARBA" id="ARBA00012493"/>
    </source>
</evidence>
<evidence type="ECO:0000256" key="5">
    <source>
        <dbReference type="ARBA" id="ARBA00022759"/>
    </source>
</evidence>
<dbReference type="InterPro" id="IPR012337">
    <property type="entry name" value="RNaseH-like_sf"/>
</dbReference>
<dbReference type="InterPro" id="IPR041373">
    <property type="entry name" value="RT_RNaseH"/>
</dbReference>
<dbReference type="PANTHER" id="PTHR37984">
    <property type="entry name" value="PROTEIN CBG26694"/>
    <property type="match status" value="1"/>
</dbReference>
<dbReference type="Gene3D" id="3.30.70.270">
    <property type="match status" value="1"/>
</dbReference>
<sequence>MSQEDSVDTTHSFSQGTMSRYLRPDRFDIEPNSSNSDLKWTHWRFTFTNFLSEEISTNTPDSMKLMLLVNHLAPTIFSYIRDCKFYEDAIKLLDSIYIKPRNEVLARHILITRKQRQEETICEYSRALKLLAHDCIFRNVTAEEHEQQTIRGAFIAGISSQKIRERLLESITITMDEALNQAISLETAEKNSEIIAGNTNSSQLNAFSNNINDFNQNVAVSTTQRRRCFFCGGNIHQRIKCPAFKVTCQLCSKQGHFAKVCRSGNQQTVNVLTTDTSLHYSHESFLAASPSSLQNATVPIFINNIRADALIDTGSSVSFINKKLVQIMNLKIKPCKQTITLASLTHVSFVEGMCHATVKLQHHIYQQRQLLIVNNLCADIIIGHDILKDHSKLEFKFGGNREPLKICNVMNASVPPVSLFTNLTSDIKPVAVKSRRYSKEDSDFINTEISKLLADGVIEPSVSPWRAQVLVAGGGIHRKRLVVDYSQTINRFTLLDAYPLPNIENVVSEVAKYNYFSQIDLKSAYHQIPILEKEKLFTAFEASGNLYQFTRIPFGVTNGVAAFQRALHFIIKTEHLKGTFCYLDDVTVCGMDKGDHDQNLNCFMAAVKKYNLTLNEQKSTFGVNSINLLGYNIKDNTVKPDSNRLKPLLDLPPPTNNKIQKSTLAVIDDNDILTVETDASEFAIAASLSQKGRPIAFFSRTLSDSEQRQSSIEKEACAIVESLRKWRHYLIGKHFLLLTDQRSVAFMFNQNHFSKIKNEKLERWRLELSCFKYDIIYRPGKENTVADALSRVCAHMNVDKLRELHNSLCHPGIVRMMHWVRMKNLPYSVNDIKSLIQSCQICAEIKPRFMKSKGQLIKATAPFERLNIDFKGPLPSNTPNKYLLTIIDEFSRFPFAYACKEITTATVIRCLKDLFYTFGTPLYIHSDRGSAFISKEFTEFLSSLGIACSRTTPYNPRGNGQVERLNGTLWKTLQLALRTREMPIESWEQFLPMSLHAIRSLLCIPINTTPHERLFNHPRRSPHGESLPSWLIPGPVLMKKNIRNKNDPYVEEVELLQSNPYYSFVKHKNGRESTVSNRNLAPLPTPIEQYIDQNLEEQLNNSTTKRQQEQEDIVDVFYDSEDRNINAEHIDVQEMQSVTPSTSEDQHLRRSERTRRTPYYLKDYSCVLENVRGGE</sequence>
<keyword evidence="4" id="KW-0540">Nuclease</keyword>
<evidence type="ECO:0000313" key="11">
    <source>
        <dbReference type="RefSeq" id="XP_064074207.1"/>
    </source>
</evidence>
<keyword evidence="6" id="KW-0378">Hydrolase</keyword>
<dbReference type="PROSITE" id="PS50994">
    <property type="entry name" value="INTEGRASE"/>
    <property type="match status" value="1"/>
</dbReference>
<dbReference type="InterPro" id="IPR043128">
    <property type="entry name" value="Rev_trsase/Diguanyl_cyclase"/>
</dbReference>
<evidence type="ECO:0000256" key="2">
    <source>
        <dbReference type="ARBA" id="ARBA00022679"/>
    </source>
</evidence>
<accession>A0ABM4ASC8</accession>
<keyword evidence="5" id="KW-0255">Endonuclease</keyword>